<sequence length="76" mass="8664">TISVSELKQLTIRRARYAAAERRLRAGPAVHARCLDLNQDGRVDLNESPDEEDKYSAKTRDCTCKVCNFSPKLKRK</sequence>
<feature type="non-terminal residue" evidence="1">
    <location>
        <position position="1"/>
    </location>
</feature>
<reference evidence="1 2" key="1">
    <citation type="submission" date="2020-04" db="EMBL/GenBank/DDBJ databases">
        <authorList>
            <person name="Alioto T."/>
            <person name="Alioto T."/>
            <person name="Gomez Garrido J."/>
        </authorList>
    </citation>
    <scope>NUCLEOTIDE SEQUENCE [LARGE SCALE GENOMIC DNA]</scope>
</reference>
<dbReference type="EMBL" id="CADEPI010000364">
    <property type="protein sequence ID" value="CAB3384650.1"/>
    <property type="molecule type" value="Genomic_DNA"/>
</dbReference>
<protein>
    <submittedName>
        <fullName evidence="1">Uncharacterized protein</fullName>
    </submittedName>
</protein>
<dbReference type="AlphaFoldDB" id="A0A8S1E383"/>
<comment type="caution">
    <text evidence="1">The sequence shown here is derived from an EMBL/GenBank/DDBJ whole genome shotgun (WGS) entry which is preliminary data.</text>
</comment>
<gene>
    <name evidence="1" type="ORF">CLODIP_2_CD10612</name>
</gene>
<accession>A0A8S1E383</accession>
<evidence type="ECO:0000313" key="2">
    <source>
        <dbReference type="Proteomes" id="UP000494165"/>
    </source>
</evidence>
<evidence type="ECO:0000313" key="1">
    <source>
        <dbReference type="EMBL" id="CAB3384650.1"/>
    </source>
</evidence>
<dbReference type="Proteomes" id="UP000494165">
    <property type="component" value="Unassembled WGS sequence"/>
</dbReference>
<name>A0A8S1E383_9INSE</name>
<keyword evidence="2" id="KW-1185">Reference proteome</keyword>
<organism evidence="1 2">
    <name type="scientific">Cloeon dipterum</name>
    <dbReference type="NCBI Taxonomy" id="197152"/>
    <lineage>
        <taxon>Eukaryota</taxon>
        <taxon>Metazoa</taxon>
        <taxon>Ecdysozoa</taxon>
        <taxon>Arthropoda</taxon>
        <taxon>Hexapoda</taxon>
        <taxon>Insecta</taxon>
        <taxon>Pterygota</taxon>
        <taxon>Palaeoptera</taxon>
        <taxon>Ephemeroptera</taxon>
        <taxon>Pisciforma</taxon>
        <taxon>Baetidae</taxon>
        <taxon>Cloeon</taxon>
    </lineage>
</organism>
<proteinExistence type="predicted"/>